<keyword evidence="1" id="KW-1133">Transmembrane helix</keyword>
<dbReference type="RefSeq" id="WP_019361102.1">
    <property type="nucleotide sequence ID" value="NZ_LT629972.1"/>
</dbReference>
<proteinExistence type="predicted"/>
<dbReference type="AlphaFoldDB" id="A0A1H6LXN7"/>
<evidence type="ECO:0000313" key="2">
    <source>
        <dbReference type="EMBL" id="SEH93607.1"/>
    </source>
</evidence>
<evidence type="ECO:0000256" key="1">
    <source>
        <dbReference type="SAM" id="Phobius"/>
    </source>
</evidence>
<evidence type="ECO:0000313" key="3">
    <source>
        <dbReference type="Proteomes" id="UP000182272"/>
    </source>
</evidence>
<feature type="transmembrane region" description="Helical" evidence="1">
    <location>
        <begin position="328"/>
        <end position="351"/>
    </location>
</feature>
<dbReference type="EMBL" id="LT629972">
    <property type="protein sequence ID" value="SEH93607.1"/>
    <property type="molecule type" value="Genomic_DNA"/>
</dbReference>
<sequence length="372" mass="42075">MAKSLAFWLEGINTEGHEIDLHVNYWLLHQNTDSELSYLDIGVKFSGLHDSSNAEGNINVYFPFKITKDNYHPSLGELVCSRTDLIQTIFNARHKSTSNSSNTSVDIEFESQKEDILRVFTQISCSPENGGVRVVDTDEGSTLLFPLKLLGVTKKPDPSLPEEGDQKDKVFPGYIRFRIKLGAQETKVLSQSYKHSDSFILSRLESTEIVDFRLNEVRDLPGIVQSKNLIGAGIKNIHFFLIREVDSEYKQAHANFHRCRLLEKELWNEYLSLQPKDKMAPKQMLIYHWKESGKIDKDSSEKLQAPIEKFTAFAKFSKITVTYKNFCLFLLFALAIGAVSGAMGNVLFNFVGDAGGAIIEKVAYLHDVHSKN</sequence>
<accession>A0A1H6LXN7</accession>
<protein>
    <submittedName>
        <fullName evidence="2">Uncharacterized protein</fullName>
    </submittedName>
</protein>
<keyword evidence="1" id="KW-0812">Transmembrane</keyword>
<dbReference type="OrthoDB" id="1452241at2"/>
<reference evidence="2 3" key="1">
    <citation type="submission" date="2016-10" db="EMBL/GenBank/DDBJ databases">
        <authorList>
            <person name="de Groot N.N."/>
        </authorList>
    </citation>
    <scope>NUCLEOTIDE SEQUENCE [LARGE SCALE GENOMIC DNA]</scope>
    <source>
        <strain evidence="2 3">LMG 2158</strain>
    </source>
</reference>
<gene>
    <name evidence="2" type="ORF">SAMN05216581_0648</name>
</gene>
<dbReference type="Proteomes" id="UP000182272">
    <property type="component" value="Chromosome I"/>
</dbReference>
<organism evidence="2 3">
    <name type="scientific">Pseudomonas asplenii</name>
    <dbReference type="NCBI Taxonomy" id="53407"/>
    <lineage>
        <taxon>Bacteria</taxon>
        <taxon>Pseudomonadati</taxon>
        <taxon>Pseudomonadota</taxon>
        <taxon>Gammaproteobacteria</taxon>
        <taxon>Pseudomonadales</taxon>
        <taxon>Pseudomonadaceae</taxon>
        <taxon>Pseudomonas</taxon>
    </lineage>
</organism>
<name>A0A1H6LXN7_9PSED</name>
<keyword evidence="1" id="KW-0472">Membrane</keyword>